<sequence length="968" mass="111558">MEYYELYNEYIKLLEENKVLKIEIEDLRKRFGIETSEECMDNEEITLNESDDVAEILQSECIQINNNSSPEDKIKLFMSLFKGREDVYAKRWQNKKGKSGYSPVCMHEWMKGICYKPKIKCSDCKNRRYGVLDISAINKHLRGIEVLGIYPILKDDTCHFLAIDFDDDGWEKDINILREVCEEKKIPFAIERSRSGAGAHIWFFFKESISAVSARKFGTGLLTYAMTKRHEIKFESYDRLFPNQDTMPKGGFGNLIVLPMQRNARRNKNSVFIDKKLEPYKDQWDFLSSVGKLTRDEIKFYISEFCSGDELGDLKEDVEEENKPWKRIRKSYKLGNADFPTDVHIIKANMIFINKKGFSSKTLNSIKRMAAFKNPEFYKAQAMRLPTFDKPRVISLSEETSEYLCIPRGTELELYNLFNKNKVNFKCDDERYSGKTISVTFNGELREEQAAAAAVMLEHDNGVLSATTGFGKTVIGAKLIAEKRVNTLIIVHTQQLLDQWKERLGQFLVINEVLETENIIKRGRKKKSSIIGQIGAGKNSLNGIIDIAIMQSLVRKGEVKELVKDYGMVLVDECHHVSAFNFEQILKNVAAKYVYGLTATPIRKDGHHPIIFMQCGPIRYKVDARKQAEKRPFEHYVIPRFTSFRKPICQDEKEWSIAEIYSEISTSQIRNELIVNDVISCVKEGRNPIVLTERTSHVETLADALREKVPNVIILTGRMSSKDKKAEIEKLLSIPKESNVVIVATGKFVGEGFDEPRLDTLFLTMPISWKGTLQQYAGRLHRIYENKNEVQIYDYVDIHVNVLERMYEKRLKGYASIGYSAKSESKPFETINSIYNNNNFLTVFSNDIFSAKHEIIIVSPFISKRRLLQMLKLLMMAIKNGSKVKVVTRPETDFKESDKEALKEMHEIIRGLEVNIIFKTNIHQKFAIIDKKIVWYGSINLLSFGRAEESIMRLESINIANELLGTFE</sequence>
<dbReference type="PROSITE" id="PS51192">
    <property type="entry name" value="HELICASE_ATP_BIND_1"/>
    <property type="match status" value="1"/>
</dbReference>
<dbReference type="Gene3D" id="3.40.50.300">
    <property type="entry name" value="P-loop containing nucleotide triphosphate hydrolases"/>
    <property type="match status" value="2"/>
</dbReference>
<dbReference type="Pfam" id="PF00271">
    <property type="entry name" value="Helicase_C"/>
    <property type="match status" value="1"/>
</dbReference>
<dbReference type="Gene3D" id="3.30.870.10">
    <property type="entry name" value="Endonuclease Chain A"/>
    <property type="match status" value="1"/>
</dbReference>
<dbReference type="Pfam" id="PF22548">
    <property type="entry name" value="AEP-TOTE"/>
    <property type="match status" value="1"/>
</dbReference>
<dbReference type="InterPro" id="IPR014001">
    <property type="entry name" value="Helicase_ATP-bd"/>
</dbReference>
<evidence type="ECO:0000259" key="3">
    <source>
        <dbReference type="PROSITE" id="PS51194"/>
    </source>
</evidence>
<dbReference type="Proteomes" id="UP000537131">
    <property type="component" value="Unassembled WGS sequence"/>
</dbReference>
<dbReference type="InterPro" id="IPR050742">
    <property type="entry name" value="Helicase_Restrict-Modif_Enz"/>
</dbReference>
<feature type="domain" description="Helicase C-terminal" evidence="3">
    <location>
        <begin position="674"/>
        <end position="825"/>
    </location>
</feature>
<evidence type="ECO:0000313" key="4">
    <source>
        <dbReference type="EMBL" id="NMM64355.1"/>
    </source>
</evidence>
<keyword evidence="5" id="KW-1185">Reference proteome</keyword>
<dbReference type="RefSeq" id="WP_169298938.1">
    <property type="nucleotide sequence ID" value="NZ_JABBNI010000036.1"/>
</dbReference>
<dbReference type="SUPFAM" id="SSF56024">
    <property type="entry name" value="Phospholipase D/nuclease"/>
    <property type="match status" value="1"/>
</dbReference>
<dbReference type="InterPro" id="IPR025202">
    <property type="entry name" value="PLD-like_dom"/>
</dbReference>
<dbReference type="PANTHER" id="PTHR47396:SF1">
    <property type="entry name" value="ATP-DEPENDENT HELICASE IRC3-RELATED"/>
    <property type="match status" value="1"/>
</dbReference>
<dbReference type="CDD" id="cd18785">
    <property type="entry name" value="SF2_C"/>
    <property type="match status" value="1"/>
</dbReference>
<accession>A0A7Y0EJ02</accession>
<dbReference type="InterPro" id="IPR001650">
    <property type="entry name" value="Helicase_C-like"/>
</dbReference>
<feature type="domain" description="PLD phosphodiesterase" evidence="1">
    <location>
        <begin position="918"/>
        <end position="941"/>
    </location>
</feature>
<dbReference type="GO" id="GO:0005829">
    <property type="term" value="C:cytosol"/>
    <property type="evidence" value="ECO:0007669"/>
    <property type="project" value="TreeGrafter"/>
</dbReference>
<evidence type="ECO:0000259" key="2">
    <source>
        <dbReference type="PROSITE" id="PS51192"/>
    </source>
</evidence>
<dbReference type="SUPFAM" id="SSF52540">
    <property type="entry name" value="P-loop containing nucleoside triphosphate hydrolases"/>
    <property type="match status" value="2"/>
</dbReference>
<reference evidence="4 5" key="1">
    <citation type="submission" date="2020-06" db="EMBL/GenBank/DDBJ databases">
        <title>Complete Genome Sequence of Clostridium muelleri sp. nov. P21T, an Acid-Alcohol Producing Acetogen Isolated from Old Hay.</title>
        <authorList>
            <person name="Duncan K.E."/>
            <person name="Tanner R.S."/>
        </authorList>
    </citation>
    <scope>NUCLEOTIDE SEQUENCE [LARGE SCALE GENOMIC DNA]</scope>
    <source>
        <strain evidence="4 5">P21</strain>
    </source>
</reference>
<organism evidence="4 5">
    <name type="scientific">Clostridium muellerianum</name>
    <dbReference type="NCBI Taxonomy" id="2716538"/>
    <lineage>
        <taxon>Bacteria</taxon>
        <taxon>Bacillati</taxon>
        <taxon>Bacillota</taxon>
        <taxon>Clostridia</taxon>
        <taxon>Eubacteriales</taxon>
        <taxon>Clostridiaceae</taxon>
        <taxon>Clostridium</taxon>
    </lineage>
</organism>
<dbReference type="SMART" id="SM00487">
    <property type="entry name" value="DEXDc"/>
    <property type="match status" value="1"/>
</dbReference>
<dbReference type="CDD" id="cd09126">
    <property type="entry name" value="PLDc_C_DEXD_like"/>
    <property type="match status" value="1"/>
</dbReference>
<dbReference type="InterPro" id="IPR027417">
    <property type="entry name" value="P-loop_NTPase"/>
</dbReference>
<evidence type="ECO:0000313" key="5">
    <source>
        <dbReference type="Proteomes" id="UP000537131"/>
    </source>
</evidence>
<comment type="caution">
    <text evidence="4">The sequence shown here is derived from an EMBL/GenBank/DDBJ whole genome shotgun (WGS) entry which is preliminary data.</text>
</comment>
<proteinExistence type="predicted"/>
<feature type="domain" description="Helicase ATP-binding" evidence="2">
    <location>
        <begin position="453"/>
        <end position="619"/>
    </location>
</feature>
<dbReference type="PANTHER" id="PTHR47396">
    <property type="entry name" value="TYPE I RESTRICTION ENZYME ECOKI R PROTEIN"/>
    <property type="match status" value="1"/>
</dbReference>
<dbReference type="GO" id="GO:0005524">
    <property type="term" value="F:ATP binding"/>
    <property type="evidence" value="ECO:0007669"/>
    <property type="project" value="InterPro"/>
</dbReference>
<keyword evidence="4" id="KW-0347">Helicase</keyword>
<dbReference type="PROSITE" id="PS50035">
    <property type="entry name" value="PLD"/>
    <property type="match status" value="1"/>
</dbReference>
<dbReference type="GO" id="GO:0016787">
    <property type="term" value="F:hydrolase activity"/>
    <property type="evidence" value="ECO:0007669"/>
    <property type="project" value="InterPro"/>
</dbReference>
<dbReference type="InterPro" id="IPR054347">
    <property type="entry name" value="TOTE_primase"/>
</dbReference>
<dbReference type="CDD" id="cd17926">
    <property type="entry name" value="DEXHc_RE"/>
    <property type="match status" value="1"/>
</dbReference>
<dbReference type="InterPro" id="IPR001736">
    <property type="entry name" value="PLipase_D/transphosphatidylase"/>
</dbReference>
<dbReference type="GO" id="GO:0006793">
    <property type="term" value="P:phosphorus metabolic process"/>
    <property type="evidence" value="ECO:0007669"/>
    <property type="project" value="UniProtKB-ARBA"/>
</dbReference>
<dbReference type="PROSITE" id="PS51194">
    <property type="entry name" value="HELICASE_CTER"/>
    <property type="match status" value="1"/>
</dbReference>
<keyword evidence="4" id="KW-0067">ATP-binding</keyword>
<dbReference type="AlphaFoldDB" id="A0A7Y0EJ02"/>
<gene>
    <name evidence="4" type="ORF">HBE96_17175</name>
</gene>
<keyword evidence="4" id="KW-0547">Nucleotide-binding</keyword>
<evidence type="ECO:0000259" key="1">
    <source>
        <dbReference type="PROSITE" id="PS50035"/>
    </source>
</evidence>
<dbReference type="GO" id="GO:0004386">
    <property type="term" value="F:helicase activity"/>
    <property type="evidence" value="ECO:0007669"/>
    <property type="project" value="UniProtKB-KW"/>
</dbReference>
<dbReference type="EMBL" id="JABBNI010000036">
    <property type="protein sequence ID" value="NMM64355.1"/>
    <property type="molecule type" value="Genomic_DNA"/>
</dbReference>
<dbReference type="Pfam" id="PF13091">
    <property type="entry name" value="PLDc_2"/>
    <property type="match status" value="1"/>
</dbReference>
<protein>
    <submittedName>
        <fullName evidence="4">DEAD/DEAH box helicase family protein</fullName>
    </submittedName>
</protein>
<keyword evidence="4" id="KW-0378">Hydrolase</keyword>
<dbReference type="GO" id="GO:0003677">
    <property type="term" value="F:DNA binding"/>
    <property type="evidence" value="ECO:0007669"/>
    <property type="project" value="InterPro"/>
</dbReference>
<name>A0A7Y0EJ02_9CLOT</name>
<dbReference type="InterPro" id="IPR006935">
    <property type="entry name" value="Helicase/UvrB_N"/>
</dbReference>
<dbReference type="Pfam" id="PF04851">
    <property type="entry name" value="ResIII"/>
    <property type="match status" value="1"/>
</dbReference>